<dbReference type="RefSeq" id="WP_269883817.1">
    <property type="nucleotide sequence ID" value="NZ_JAQAGZ010000016.1"/>
</dbReference>
<dbReference type="Proteomes" id="UP001527882">
    <property type="component" value="Unassembled WGS sequence"/>
</dbReference>
<protein>
    <submittedName>
        <fullName evidence="2">Uncharacterized protein</fullName>
    </submittedName>
</protein>
<keyword evidence="3" id="KW-1185">Reference proteome</keyword>
<evidence type="ECO:0000256" key="1">
    <source>
        <dbReference type="SAM" id="Phobius"/>
    </source>
</evidence>
<keyword evidence="1" id="KW-1133">Transmembrane helix</keyword>
<organism evidence="2 3">
    <name type="scientific">Paenibacillus gyeongsangnamensis</name>
    <dbReference type="NCBI Taxonomy" id="3388067"/>
    <lineage>
        <taxon>Bacteria</taxon>
        <taxon>Bacillati</taxon>
        <taxon>Bacillota</taxon>
        <taxon>Bacilli</taxon>
        <taxon>Bacillales</taxon>
        <taxon>Paenibacillaceae</taxon>
        <taxon>Paenibacillus</taxon>
    </lineage>
</organism>
<keyword evidence="1" id="KW-0812">Transmembrane</keyword>
<evidence type="ECO:0000313" key="3">
    <source>
        <dbReference type="Proteomes" id="UP001527882"/>
    </source>
</evidence>
<proteinExistence type="predicted"/>
<gene>
    <name evidence="2" type="ORF">O9H85_23330</name>
</gene>
<feature type="transmembrane region" description="Helical" evidence="1">
    <location>
        <begin position="30"/>
        <end position="52"/>
    </location>
</feature>
<sequence>MITALVCIANLFYGLRQTIRMWKKRQKAEAVLLLVLTLFITGYFVPATAAYWPTVQKVNRALFQPLSDYVLHLLQIHVEEL</sequence>
<comment type="caution">
    <text evidence="2">The sequence shown here is derived from an EMBL/GenBank/DDBJ whole genome shotgun (WGS) entry which is preliminary data.</text>
</comment>
<evidence type="ECO:0000313" key="2">
    <source>
        <dbReference type="EMBL" id="MCZ8515290.1"/>
    </source>
</evidence>
<reference evidence="2 3" key="1">
    <citation type="submission" date="2022-12" db="EMBL/GenBank/DDBJ databases">
        <title>Draft genome sequence of Paenibacillus sp. dW9.</title>
        <authorList>
            <person name="Choi E.-W."/>
            <person name="Kim D.-U."/>
        </authorList>
    </citation>
    <scope>NUCLEOTIDE SEQUENCE [LARGE SCALE GENOMIC DNA]</scope>
    <source>
        <strain evidence="3">dW9</strain>
    </source>
</reference>
<keyword evidence="1" id="KW-0472">Membrane</keyword>
<dbReference type="EMBL" id="JAQAGZ010000016">
    <property type="protein sequence ID" value="MCZ8515290.1"/>
    <property type="molecule type" value="Genomic_DNA"/>
</dbReference>
<accession>A0ABT4QF28</accession>
<name>A0ABT4QF28_9BACL</name>